<reference evidence="1" key="1">
    <citation type="submission" date="2022-02" db="EMBL/GenBank/DDBJ databases">
        <title>Plant Genome Project.</title>
        <authorList>
            <person name="Zhang R.-G."/>
        </authorList>
    </citation>
    <scope>NUCLEOTIDE SEQUENCE</scope>
    <source>
        <strain evidence="1">AT1</strain>
    </source>
</reference>
<dbReference type="Proteomes" id="UP001062846">
    <property type="component" value="Chromosome 1"/>
</dbReference>
<dbReference type="EMBL" id="CM046388">
    <property type="protein sequence ID" value="KAI8571034.1"/>
    <property type="molecule type" value="Genomic_DNA"/>
</dbReference>
<accession>A0ACC0Q0W1</accession>
<name>A0ACC0Q0W1_RHOML</name>
<evidence type="ECO:0000313" key="2">
    <source>
        <dbReference type="Proteomes" id="UP001062846"/>
    </source>
</evidence>
<organism evidence="1 2">
    <name type="scientific">Rhododendron molle</name>
    <name type="common">Chinese azalea</name>
    <name type="synonym">Azalea mollis</name>
    <dbReference type="NCBI Taxonomy" id="49168"/>
    <lineage>
        <taxon>Eukaryota</taxon>
        <taxon>Viridiplantae</taxon>
        <taxon>Streptophyta</taxon>
        <taxon>Embryophyta</taxon>
        <taxon>Tracheophyta</taxon>
        <taxon>Spermatophyta</taxon>
        <taxon>Magnoliopsida</taxon>
        <taxon>eudicotyledons</taxon>
        <taxon>Gunneridae</taxon>
        <taxon>Pentapetalae</taxon>
        <taxon>asterids</taxon>
        <taxon>Ericales</taxon>
        <taxon>Ericaceae</taxon>
        <taxon>Ericoideae</taxon>
        <taxon>Rhodoreae</taxon>
        <taxon>Rhododendron</taxon>
    </lineage>
</organism>
<protein>
    <submittedName>
        <fullName evidence="1">Uncharacterized protein</fullName>
    </submittedName>
</protein>
<gene>
    <name evidence="1" type="ORF">RHMOL_Rhmol01G0085500</name>
</gene>
<sequence length="75" mass="9077">MTDIALTSVIQKTTDILANLLVEEFTRLYWLREDIEWLQREMRWIQEFLKDADARESKAMDLPIWRVESENSLMM</sequence>
<keyword evidence="2" id="KW-1185">Reference proteome</keyword>
<evidence type="ECO:0000313" key="1">
    <source>
        <dbReference type="EMBL" id="KAI8571034.1"/>
    </source>
</evidence>
<comment type="caution">
    <text evidence="1">The sequence shown here is derived from an EMBL/GenBank/DDBJ whole genome shotgun (WGS) entry which is preliminary data.</text>
</comment>
<proteinExistence type="predicted"/>